<evidence type="ECO:0000313" key="8">
    <source>
        <dbReference type="Proteomes" id="UP001302812"/>
    </source>
</evidence>
<feature type="transmembrane region" description="Helical" evidence="5">
    <location>
        <begin position="296"/>
        <end position="318"/>
    </location>
</feature>
<name>A0AAN6QFY5_9PEZI</name>
<protein>
    <submittedName>
        <fullName evidence="7">MFS general substrate transporter</fullName>
    </submittedName>
</protein>
<dbReference type="GO" id="GO:0000329">
    <property type="term" value="C:fungal-type vacuole membrane"/>
    <property type="evidence" value="ECO:0007669"/>
    <property type="project" value="TreeGrafter"/>
</dbReference>
<evidence type="ECO:0000313" key="7">
    <source>
        <dbReference type="EMBL" id="KAK4109538.1"/>
    </source>
</evidence>
<dbReference type="InterPro" id="IPR005829">
    <property type="entry name" value="Sugar_transporter_CS"/>
</dbReference>
<dbReference type="Proteomes" id="UP001302812">
    <property type="component" value="Unassembled WGS sequence"/>
</dbReference>
<dbReference type="RefSeq" id="XP_064667108.1">
    <property type="nucleotide sequence ID" value="XM_064817007.1"/>
</dbReference>
<dbReference type="Gene3D" id="1.20.1720.10">
    <property type="entry name" value="Multidrug resistance protein D"/>
    <property type="match status" value="1"/>
</dbReference>
<reference evidence="7" key="2">
    <citation type="submission" date="2023-05" db="EMBL/GenBank/DDBJ databases">
        <authorList>
            <consortium name="Lawrence Berkeley National Laboratory"/>
            <person name="Steindorff A."/>
            <person name="Hensen N."/>
            <person name="Bonometti L."/>
            <person name="Westerberg I."/>
            <person name="Brannstrom I.O."/>
            <person name="Guillou S."/>
            <person name="Cros-Aarteil S."/>
            <person name="Calhoun S."/>
            <person name="Haridas S."/>
            <person name="Kuo A."/>
            <person name="Mondo S."/>
            <person name="Pangilinan J."/>
            <person name="Riley R."/>
            <person name="Labutti K."/>
            <person name="Andreopoulos B."/>
            <person name="Lipzen A."/>
            <person name="Chen C."/>
            <person name="Yanf M."/>
            <person name="Daum C."/>
            <person name="Ng V."/>
            <person name="Clum A."/>
            <person name="Ohm R."/>
            <person name="Martin F."/>
            <person name="Silar P."/>
            <person name="Natvig D."/>
            <person name="Lalanne C."/>
            <person name="Gautier V."/>
            <person name="Ament-Velasquez S.L."/>
            <person name="Kruys A."/>
            <person name="Hutchinson M.I."/>
            <person name="Powell A.J."/>
            <person name="Barry K."/>
            <person name="Miller A.N."/>
            <person name="Grigoriev I.V."/>
            <person name="Debuchy R."/>
            <person name="Gladieux P."/>
            <person name="Thoren M.H."/>
            <person name="Johannesson H."/>
        </authorList>
    </citation>
    <scope>NUCLEOTIDE SEQUENCE</scope>
    <source>
        <strain evidence="7">CBS 508.74</strain>
    </source>
</reference>
<organism evidence="7 8">
    <name type="scientific">Canariomyces notabilis</name>
    <dbReference type="NCBI Taxonomy" id="2074819"/>
    <lineage>
        <taxon>Eukaryota</taxon>
        <taxon>Fungi</taxon>
        <taxon>Dikarya</taxon>
        <taxon>Ascomycota</taxon>
        <taxon>Pezizomycotina</taxon>
        <taxon>Sordariomycetes</taxon>
        <taxon>Sordariomycetidae</taxon>
        <taxon>Sordariales</taxon>
        <taxon>Chaetomiaceae</taxon>
        <taxon>Canariomyces</taxon>
    </lineage>
</organism>
<feature type="transmembrane region" description="Helical" evidence="5">
    <location>
        <begin position="350"/>
        <end position="379"/>
    </location>
</feature>
<dbReference type="PANTHER" id="PTHR23501">
    <property type="entry name" value="MAJOR FACILITATOR SUPERFAMILY"/>
    <property type="match status" value="1"/>
</dbReference>
<dbReference type="Gene3D" id="1.20.1250.20">
    <property type="entry name" value="MFS general substrate transporter like domains"/>
    <property type="match status" value="1"/>
</dbReference>
<evidence type="ECO:0000256" key="2">
    <source>
        <dbReference type="ARBA" id="ARBA00022692"/>
    </source>
</evidence>
<feature type="transmembrane region" description="Helical" evidence="5">
    <location>
        <begin position="222"/>
        <end position="240"/>
    </location>
</feature>
<dbReference type="GeneID" id="89941132"/>
<gene>
    <name evidence="7" type="ORF">N656DRAFT_791704</name>
</gene>
<feature type="transmembrane region" description="Helical" evidence="5">
    <location>
        <begin position="325"/>
        <end position="344"/>
    </location>
</feature>
<sequence length="490" mass="52540">MATHFISCLDGTILASSHPVITSYFGSSHSASWLSTAYLLASTAFQPLLGRVSDAVGRRGPYLVTIAVFAVATAWCALARTVTSFILARAVCGLGAGGMMTMGSIIVSDIVPIEIRGSFQSYINITWGVGSMLGAALGGVMADYLGWRWEFGVQVPLLVACLVVASFVVPSDIGLYGKEKQTLREAMRTFDLKGSALLTSSVTFLILGLNLGGNIIPWSHPFVIASLAIFAVSFPLFLLVERHAAKPIMPIHLVLKSPHINLIFANHIAAFLFDAILFNVPIFFQGVLLISATSSGLHLIAFSAAASTAATATGFLITRTRRLKWPLVLGASLIAFGTLCLSAMQPGWPVAAYLVSLVPAATGMGFQFPGTFMAVLAVAEQREQAVVTSTLILWRSLGMVLGVAWSSLVVQNALRYYLGLLVSGPDKDAIVERARRSVEAIRELPSPYREQVMQSYEAALRLTFLCCFVLAVVSLLLILPVRLPRLGKKS</sequence>
<accession>A0AAN6QFY5</accession>
<comment type="caution">
    <text evidence="7">The sequence shown here is derived from an EMBL/GenBank/DDBJ whole genome shotgun (WGS) entry which is preliminary data.</text>
</comment>
<comment type="subcellular location">
    <subcellularLocation>
        <location evidence="1">Membrane</location>
        <topology evidence="1">Multi-pass membrane protein</topology>
    </subcellularLocation>
</comment>
<feature type="transmembrane region" description="Helical" evidence="5">
    <location>
        <begin position="62"/>
        <end position="80"/>
    </location>
</feature>
<feature type="transmembrane region" description="Helical" evidence="5">
    <location>
        <begin position="86"/>
        <end position="111"/>
    </location>
</feature>
<dbReference type="EMBL" id="MU853355">
    <property type="protein sequence ID" value="KAK4109538.1"/>
    <property type="molecule type" value="Genomic_DNA"/>
</dbReference>
<proteinExistence type="predicted"/>
<evidence type="ECO:0000256" key="3">
    <source>
        <dbReference type="ARBA" id="ARBA00022989"/>
    </source>
</evidence>
<evidence type="ECO:0000256" key="1">
    <source>
        <dbReference type="ARBA" id="ARBA00004141"/>
    </source>
</evidence>
<feature type="domain" description="Major facilitator superfamily (MFS) profile" evidence="6">
    <location>
        <begin position="1"/>
        <end position="486"/>
    </location>
</feature>
<feature type="transmembrane region" description="Helical" evidence="5">
    <location>
        <begin position="391"/>
        <end position="410"/>
    </location>
</feature>
<dbReference type="PANTHER" id="PTHR23501:SF67">
    <property type="entry name" value="MFS MULTIDRUG EFFLUX TRANSPORTER (EUROFUNG)"/>
    <property type="match status" value="1"/>
</dbReference>
<dbReference type="PROSITE" id="PS00216">
    <property type="entry name" value="SUGAR_TRANSPORT_1"/>
    <property type="match status" value="1"/>
</dbReference>
<dbReference type="PROSITE" id="PS50850">
    <property type="entry name" value="MFS"/>
    <property type="match status" value="1"/>
</dbReference>
<keyword evidence="8" id="KW-1185">Reference proteome</keyword>
<feature type="transmembrane region" description="Helical" evidence="5">
    <location>
        <begin position="260"/>
        <end position="284"/>
    </location>
</feature>
<feature type="transmembrane region" description="Helical" evidence="5">
    <location>
        <begin position="153"/>
        <end position="175"/>
    </location>
</feature>
<evidence type="ECO:0000259" key="6">
    <source>
        <dbReference type="PROSITE" id="PS50850"/>
    </source>
</evidence>
<dbReference type="AlphaFoldDB" id="A0AAN6QFY5"/>
<evidence type="ECO:0000256" key="4">
    <source>
        <dbReference type="ARBA" id="ARBA00023136"/>
    </source>
</evidence>
<reference evidence="7" key="1">
    <citation type="journal article" date="2023" name="Mol. Phylogenet. Evol.">
        <title>Genome-scale phylogeny and comparative genomics of the fungal order Sordariales.</title>
        <authorList>
            <person name="Hensen N."/>
            <person name="Bonometti L."/>
            <person name="Westerberg I."/>
            <person name="Brannstrom I.O."/>
            <person name="Guillou S."/>
            <person name="Cros-Aarteil S."/>
            <person name="Calhoun S."/>
            <person name="Haridas S."/>
            <person name="Kuo A."/>
            <person name="Mondo S."/>
            <person name="Pangilinan J."/>
            <person name="Riley R."/>
            <person name="LaButti K."/>
            <person name="Andreopoulos B."/>
            <person name="Lipzen A."/>
            <person name="Chen C."/>
            <person name="Yan M."/>
            <person name="Daum C."/>
            <person name="Ng V."/>
            <person name="Clum A."/>
            <person name="Steindorff A."/>
            <person name="Ohm R.A."/>
            <person name="Martin F."/>
            <person name="Silar P."/>
            <person name="Natvig D.O."/>
            <person name="Lalanne C."/>
            <person name="Gautier V."/>
            <person name="Ament-Velasquez S.L."/>
            <person name="Kruys A."/>
            <person name="Hutchinson M.I."/>
            <person name="Powell A.J."/>
            <person name="Barry K."/>
            <person name="Miller A.N."/>
            <person name="Grigoriev I.V."/>
            <person name="Debuchy R."/>
            <person name="Gladieux P."/>
            <person name="Hiltunen Thoren M."/>
            <person name="Johannesson H."/>
        </authorList>
    </citation>
    <scope>NUCLEOTIDE SEQUENCE</scope>
    <source>
        <strain evidence="7">CBS 508.74</strain>
    </source>
</reference>
<dbReference type="Pfam" id="PF07690">
    <property type="entry name" value="MFS_1"/>
    <property type="match status" value="1"/>
</dbReference>
<keyword evidence="2 5" id="KW-0812">Transmembrane</keyword>
<keyword evidence="3 5" id="KW-1133">Transmembrane helix</keyword>
<feature type="transmembrane region" description="Helical" evidence="5">
    <location>
        <begin position="458"/>
        <end position="479"/>
    </location>
</feature>
<feature type="transmembrane region" description="Helical" evidence="5">
    <location>
        <begin position="123"/>
        <end position="147"/>
    </location>
</feature>
<dbReference type="InterPro" id="IPR020846">
    <property type="entry name" value="MFS_dom"/>
</dbReference>
<feature type="transmembrane region" description="Helical" evidence="5">
    <location>
        <begin position="196"/>
        <end position="216"/>
    </location>
</feature>
<dbReference type="SUPFAM" id="SSF103473">
    <property type="entry name" value="MFS general substrate transporter"/>
    <property type="match status" value="1"/>
</dbReference>
<dbReference type="InterPro" id="IPR011701">
    <property type="entry name" value="MFS"/>
</dbReference>
<keyword evidence="4 5" id="KW-0472">Membrane</keyword>
<dbReference type="GO" id="GO:0015174">
    <property type="term" value="F:basic amino acid transmembrane transporter activity"/>
    <property type="evidence" value="ECO:0007669"/>
    <property type="project" value="TreeGrafter"/>
</dbReference>
<dbReference type="InterPro" id="IPR036259">
    <property type="entry name" value="MFS_trans_sf"/>
</dbReference>
<evidence type="ECO:0000256" key="5">
    <source>
        <dbReference type="SAM" id="Phobius"/>
    </source>
</evidence>